<dbReference type="PROSITE" id="PS51532">
    <property type="entry name" value="PITH"/>
    <property type="match status" value="1"/>
</dbReference>
<dbReference type="InterPro" id="IPR037047">
    <property type="entry name" value="PITH_dom_sf"/>
</dbReference>
<evidence type="ECO:0000259" key="2">
    <source>
        <dbReference type="PROSITE" id="PS51532"/>
    </source>
</evidence>
<dbReference type="Gene3D" id="2.60.120.470">
    <property type="entry name" value="PITH domain"/>
    <property type="match status" value="1"/>
</dbReference>
<keyword evidence="4" id="KW-1185">Reference proteome</keyword>
<comment type="similarity">
    <text evidence="1">Belongs to the PITHD1 family.</text>
</comment>
<reference evidence="3" key="1">
    <citation type="submission" date="2022-07" db="EMBL/GenBank/DDBJ databases">
        <title>Genome Sequence of Leucocoprinus birnbaumii.</title>
        <authorList>
            <person name="Buettner E."/>
        </authorList>
    </citation>
    <scope>NUCLEOTIDE SEQUENCE</scope>
    <source>
        <strain evidence="3">VT141</strain>
    </source>
</reference>
<proteinExistence type="inferred from homology"/>
<gene>
    <name evidence="3" type="ORF">NP233_g5771</name>
</gene>
<dbReference type="EMBL" id="JANIEX010000351">
    <property type="protein sequence ID" value="KAJ3568338.1"/>
    <property type="molecule type" value="Genomic_DNA"/>
</dbReference>
<accession>A0AAD5VS68</accession>
<dbReference type="AlphaFoldDB" id="A0AAD5VS68"/>
<name>A0AAD5VS68_9AGAR</name>
<evidence type="ECO:0000313" key="3">
    <source>
        <dbReference type="EMBL" id="KAJ3568338.1"/>
    </source>
</evidence>
<evidence type="ECO:0000256" key="1">
    <source>
        <dbReference type="ARBA" id="ARBA00025788"/>
    </source>
</evidence>
<dbReference type="InterPro" id="IPR045099">
    <property type="entry name" value="PITH1-like"/>
</dbReference>
<dbReference type="PANTHER" id="PTHR12175:SF1">
    <property type="entry name" value="PITH DOMAIN-CONTAINING PROTEIN 1"/>
    <property type="match status" value="1"/>
</dbReference>
<dbReference type="PANTHER" id="PTHR12175">
    <property type="entry name" value="AD039 HT014 THIOREDOXIN FAMILY TRP26"/>
    <property type="match status" value="1"/>
</dbReference>
<dbReference type="InterPro" id="IPR010400">
    <property type="entry name" value="PITH_dom"/>
</dbReference>
<organism evidence="3 4">
    <name type="scientific">Leucocoprinus birnbaumii</name>
    <dbReference type="NCBI Taxonomy" id="56174"/>
    <lineage>
        <taxon>Eukaryota</taxon>
        <taxon>Fungi</taxon>
        <taxon>Dikarya</taxon>
        <taxon>Basidiomycota</taxon>
        <taxon>Agaricomycotina</taxon>
        <taxon>Agaricomycetes</taxon>
        <taxon>Agaricomycetidae</taxon>
        <taxon>Agaricales</taxon>
        <taxon>Agaricineae</taxon>
        <taxon>Agaricaceae</taxon>
        <taxon>Leucocoprinus</taxon>
    </lineage>
</organism>
<protein>
    <recommendedName>
        <fullName evidence="2">PITH domain-containing protein</fullName>
    </recommendedName>
</protein>
<dbReference type="GO" id="GO:0005737">
    <property type="term" value="C:cytoplasm"/>
    <property type="evidence" value="ECO:0007669"/>
    <property type="project" value="UniProtKB-ARBA"/>
</dbReference>
<dbReference type="GO" id="GO:0005634">
    <property type="term" value="C:nucleus"/>
    <property type="evidence" value="ECO:0007669"/>
    <property type="project" value="TreeGrafter"/>
</dbReference>
<evidence type="ECO:0000313" key="4">
    <source>
        <dbReference type="Proteomes" id="UP001213000"/>
    </source>
</evidence>
<sequence length="207" mass="22565">MASGGDNSLAASLAGSDATNLYNVIDRDNVHGLNLAVPEHAKELIKPWSERESTEQFADSGVDDQMIIHIPFTENVRLRSVLLKLGRGELAPRHLRIYANHNTIVDFADAETTNPQLNISLLEGETAVAEYPLRVAAFSSVHSLSLFFNESVGDDVSRLYYIGFKGDVRSSKQAVNSMLDVPAPNTGDARIVDRLSEKAAGQQTTAR</sequence>
<dbReference type="Proteomes" id="UP001213000">
    <property type="component" value="Unassembled WGS sequence"/>
</dbReference>
<dbReference type="InterPro" id="IPR008979">
    <property type="entry name" value="Galactose-bd-like_sf"/>
</dbReference>
<dbReference type="SUPFAM" id="SSF49785">
    <property type="entry name" value="Galactose-binding domain-like"/>
    <property type="match status" value="1"/>
</dbReference>
<dbReference type="Pfam" id="PF06201">
    <property type="entry name" value="PITH"/>
    <property type="match status" value="1"/>
</dbReference>
<feature type="domain" description="PITH" evidence="2">
    <location>
        <begin position="10"/>
        <end position="184"/>
    </location>
</feature>
<comment type="caution">
    <text evidence="3">The sequence shown here is derived from an EMBL/GenBank/DDBJ whole genome shotgun (WGS) entry which is preliminary data.</text>
</comment>